<feature type="non-terminal residue" evidence="9">
    <location>
        <position position="216"/>
    </location>
</feature>
<keyword evidence="3" id="KW-0067">ATP-binding</keyword>
<dbReference type="PANTHER" id="PTHR45765:SF1">
    <property type="entry name" value="METHIONINE--TRNA LIGASE, CYTOPLASMIC"/>
    <property type="match status" value="1"/>
</dbReference>
<gene>
    <name evidence="9" type="ORF">Edafosvirus51_1</name>
</gene>
<accession>A0A3G4ZVJ3</accession>
<evidence type="ECO:0000259" key="8">
    <source>
        <dbReference type="Pfam" id="PF09334"/>
    </source>
</evidence>
<dbReference type="InterPro" id="IPR014729">
    <property type="entry name" value="Rossmann-like_a/b/a_fold"/>
</dbReference>
<dbReference type="InterPro" id="IPR001412">
    <property type="entry name" value="aa-tRNA-synth_I_CS"/>
</dbReference>
<name>A0A3G4ZVJ3_9VIRU</name>
<keyword evidence="4" id="KW-0648">Protein biosynthesis</keyword>
<evidence type="ECO:0000256" key="6">
    <source>
        <dbReference type="ARBA" id="ARBA00030904"/>
    </source>
</evidence>
<keyword evidence="5 9" id="KW-0030">Aminoacyl-tRNA synthetase</keyword>
<dbReference type="EMBL" id="MK072116">
    <property type="protein sequence ID" value="AYV78922.1"/>
    <property type="molecule type" value="Genomic_DNA"/>
</dbReference>
<dbReference type="GO" id="GO:0005524">
    <property type="term" value="F:ATP binding"/>
    <property type="evidence" value="ECO:0007669"/>
    <property type="project" value="UniProtKB-KW"/>
</dbReference>
<evidence type="ECO:0000313" key="9">
    <source>
        <dbReference type="EMBL" id="AYV78922.1"/>
    </source>
</evidence>
<dbReference type="InterPro" id="IPR029038">
    <property type="entry name" value="MetRS_Zn"/>
</dbReference>
<reference evidence="9" key="1">
    <citation type="submission" date="2018-10" db="EMBL/GenBank/DDBJ databases">
        <title>Hidden diversity of soil giant viruses.</title>
        <authorList>
            <person name="Schulz F."/>
            <person name="Alteio L."/>
            <person name="Goudeau D."/>
            <person name="Ryan E.M."/>
            <person name="Malmstrom R.R."/>
            <person name="Blanchard J."/>
            <person name="Woyke T."/>
        </authorList>
    </citation>
    <scope>NUCLEOTIDE SEQUENCE</scope>
    <source>
        <strain evidence="9">EDV1</strain>
    </source>
</reference>
<dbReference type="GO" id="GO:0017101">
    <property type="term" value="C:aminoacyl-tRNA synthetase multienzyme complex"/>
    <property type="evidence" value="ECO:0007669"/>
    <property type="project" value="TreeGrafter"/>
</dbReference>
<evidence type="ECO:0000256" key="7">
    <source>
        <dbReference type="ARBA" id="ARBA00047364"/>
    </source>
</evidence>
<dbReference type="SUPFAM" id="SSF52374">
    <property type="entry name" value="Nucleotidylyl transferase"/>
    <property type="match status" value="1"/>
</dbReference>
<dbReference type="Gene3D" id="2.20.28.20">
    <property type="entry name" value="Methionyl-tRNA synthetase, Zn-domain"/>
    <property type="match status" value="1"/>
</dbReference>
<protein>
    <recommendedName>
        <fullName evidence="6">Methionyl-tRNA synthetase</fullName>
    </recommendedName>
</protein>
<proteinExistence type="predicted"/>
<dbReference type="InterPro" id="IPR015413">
    <property type="entry name" value="Methionyl/Leucyl_tRNA_Synth"/>
</dbReference>
<evidence type="ECO:0000256" key="4">
    <source>
        <dbReference type="ARBA" id="ARBA00022917"/>
    </source>
</evidence>
<dbReference type="Gene3D" id="3.40.50.620">
    <property type="entry name" value="HUPs"/>
    <property type="match status" value="1"/>
</dbReference>
<dbReference type="InterPro" id="IPR023458">
    <property type="entry name" value="Met-tRNA_ligase_1"/>
</dbReference>
<dbReference type="PROSITE" id="PS00178">
    <property type="entry name" value="AA_TRNA_LIGASE_I"/>
    <property type="match status" value="1"/>
</dbReference>
<organism evidence="9">
    <name type="scientific">Edafosvirus sp</name>
    <dbReference type="NCBI Taxonomy" id="2487765"/>
    <lineage>
        <taxon>Viruses</taxon>
        <taxon>Varidnaviria</taxon>
        <taxon>Bamfordvirae</taxon>
        <taxon>Nucleocytoviricota</taxon>
        <taxon>Megaviricetes</taxon>
        <taxon>Imitervirales</taxon>
        <taxon>Mimiviridae</taxon>
        <taxon>Klosneuvirinae</taxon>
    </lineage>
</organism>
<keyword evidence="2" id="KW-0547">Nucleotide-binding</keyword>
<dbReference type="GO" id="GO:0004825">
    <property type="term" value="F:methionine-tRNA ligase activity"/>
    <property type="evidence" value="ECO:0007669"/>
    <property type="project" value="UniProtKB-EC"/>
</dbReference>
<feature type="domain" description="Methionyl/Leucyl tRNA synthetase" evidence="8">
    <location>
        <begin position="13"/>
        <end position="215"/>
    </location>
</feature>
<dbReference type="PRINTS" id="PR01041">
    <property type="entry name" value="TRNASYNTHMET"/>
</dbReference>
<keyword evidence="1" id="KW-0436">Ligase</keyword>
<evidence type="ECO:0000256" key="2">
    <source>
        <dbReference type="ARBA" id="ARBA00022741"/>
    </source>
</evidence>
<comment type="catalytic activity">
    <reaction evidence="7">
        <text>tRNA(Met) + L-methionine + ATP = L-methionyl-tRNA(Met) + AMP + diphosphate</text>
        <dbReference type="Rhea" id="RHEA:13481"/>
        <dbReference type="Rhea" id="RHEA-COMP:9667"/>
        <dbReference type="Rhea" id="RHEA-COMP:9698"/>
        <dbReference type="ChEBI" id="CHEBI:30616"/>
        <dbReference type="ChEBI" id="CHEBI:33019"/>
        <dbReference type="ChEBI" id="CHEBI:57844"/>
        <dbReference type="ChEBI" id="CHEBI:78442"/>
        <dbReference type="ChEBI" id="CHEBI:78530"/>
        <dbReference type="ChEBI" id="CHEBI:456215"/>
        <dbReference type="EC" id="6.1.1.10"/>
    </reaction>
</comment>
<evidence type="ECO:0000256" key="3">
    <source>
        <dbReference type="ARBA" id="ARBA00022840"/>
    </source>
</evidence>
<evidence type="ECO:0000256" key="5">
    <source>
        <dbReference type="ARBA" id="ARBA00023146"/>
    </source>
</evidence>
<dbReference type="InterPro" id="IPR033911">
    <property type="entry name" value="MetRS_core"/>
</dbReference>
<dbReference type="PANTHER" id="PTHR45765">
    <property type="entry name" value="METHIONINE--TRNA LIGASE"/>
    <property type="match status" value="1"/>
</dbReference>
<evidence type="ECO:0000256" key="1">
    <source>
        <dbReference type="ARBA" id="ARBA00022598"/>
    </source>
</evidence>
<sequence length="216" mass="24713">MTKEESKVDIPIIITSALPYCNNIPHLGNIIGSVLSADIFARFCRLKGKKVRYICGVDEYGTATEVKAKEEGLTCEELCNKYIPIHKNVYEWFNISFDDFGRTTTDTHTREVQDTFKKLYENKHIEEKEIDQLYCKTCDTILADRYIKGLCYHPKCTGKGIIANGDQCDICGNLINALKLVKPYCHICQTEPIIKKSTHFYLKLGDFAEQLGNYFD</sequence>
<dbReference type="Pfam" id="PF09334">
    <property type="entry name" value="tRNA-synt_1g"/>
    <property type="match status" value="1"/>
</dbReference>